<gene>
    <name evidence="2" type="ORF">EFB08_11360</name>
</gene>
<keyword evidence="3" id="KW-1185">Reference proteome</keyword>
<sequence length="66" mass="7675">MEWIKVTDSLPDHSTVLCCNTNYQHLGYLRQSVWYTTDGDKKVDTANGWGVTHWMPLPDMPKTYDL</sequence>
<dbReference type="Pfam" id="PF04448">
    <property type="entry name" value="DUF551"/>
    <property type="match status" value="1"/>
</dbReference>
<protein>
    <submittedName>
        <fullName evidence="2">DUF551 domain-containing protein</fullName>
    </submittedName>
</protein>
<feature type="domain" description="DUF551" evidence="1">
    <location>
        <begin position="2"/>
        <end position="61"/>
    </location>
</feature>
<dbReference type="Proteomes" id="UP000272117">
    <property type="component" value="Unassembled WGS sequence"/>
</dbReference>
<dbReference type="EMBL" id="RJJD01000006">
    <property type="protein sequence ID" value="RNI26609.1"/>
    <property type="molecule type" value="Genomic_DNA"/>
</dbReference>
<dbReference type="RefSeq" id="WP_123127092.1">
    <property type="nucleotide sequence ID" value="NZ_RJJD01000006.1"/>
</dbReference>
<dbReference type="InterPro" id="IPR007539">
    <property type="entry name" value="DUF551"/>
</dbReference>
<proteinExistence type="predicted"/>
<organism evidence="2 3">
    <name type="scientific">Rufibacter latericius</name>
    <dbReference type="NCBI Taxonomy" id="2487040"/>
    <lineage>
        <taxon>Bacteria</taxon>
        <taxon>Pseudomonadati</taxon>
        <taxon>Bacteroidota</taxon>
        <taxon>Cytophagia</taxon>
        <taxon>Cytophagales</taxon>
        <taxon>Hymenobacteraceae</taxon>
        <taxon>Rufibacter</taxon>
    </lineage>
</organism>
<evidence type="ECO:0000313" key="3">
    <source>
        <dbReference type="Proteomes" id="UP000272117"/>
    </source>
</evidence>
<evidence type="ECO:0000259" key="1">
    <source>
        <dbReference type="Pfam" id="PF04448"/>
    </source>
</evidence>
<reference evidence="2 3" key="1">
    <citation type="submission" date="2018-11" db="EMBL/GenBank/DDBJ databases">
        <title>Rufibacter latericius sp. nov., isolated from water in Baiyang Lake.</title>
        <authorList>
            <person name="Yang Y."/>
        </authorList>
    </citation>
    <scope>NUCLEOTIDE SEQUENCE [LARGE SCALE GENOMIC DNA]</scope>
    <source>
        <strain evidence="2 3">R-22-1c-1</strain>
    </source>
</reference>
<dbReference type="AlphaFoldDB" id="A0A3M9MM89"/>
<name>A0A3M9MM89_9BACT</name>
<accession>A0A3M9MM89</accession>
<dbReference type="OrthoDB" id="5678344at2"/>
<evidence type="ECO:0000313" key="2">
    <source>
        <dbReference type="EMBL" id="RNI26609.1"/>
    </source>
</evidence>
<comment type="caution">
    <text evidence="2">The sequence shown here is derived from an EMBL/GenBank/DDBJ whole genome shotgun (WGS) entry which is preliminary data.</text>
</comment>